<keyword evidence="1" id="KW-1133">Transmembrane helix</keyword>
<dbReference type="EMBL" id="QFPX01000010">
    <property type="protein sequence ID" value="PZQ54159.1"/>
    <property type="molecule type" value="Genomic_DNA"/>
</dbReference>
<protein>
    <submittedName>
        <fullName evidence="2">Sugar transporter</fullName>
    </submittedName>
</protein>
<evidence type="ECO:0000313" key="2">
    <source>
        <dbReference type="EMBL" id="PZQ54159.1"/>
    </source>
</evidence>
<feature type="transmembrane region" description="Helical" evidence="1">
    <location>
        <begin position="77"/>
        <end position="96"/>
    </location>
</feature>
<keyword evidence="1" id="KW-0472">Membrane</keyword>
<accession>A0A2W5NPY4</accession>
<dbReference type="AlphaFoldDB" id="A0A2W5NPY4"/>
<reference evidence="2 3" key="1">
    <citation type="submission" date="2017-08" db="EMBL/GenBank/DDBJ databases">
        <title>Infants hospitalized years apart are colonized by the same room-sourced microbial strains.</title>
        <authorList>
            <person name="Brooks B."/>
            <person name="Olm M.R."/>
            <person name="Firek B.A."/>
            <person name="Baker R."/>
            <person name="Thomas B.C."/>
            <person name="Morowitz M.J."/>
            <person name="Banfield J.F."/>
        </authorList>
    </citation>
    <scope>NUCLEOTIDE SEQUENCE [LARGE SCALE GENOMIC DNA]</scope>
    <source>
        <strain evidence="2">S2_005_002_R2_33</strain>
    </source>
</reference>
<name>A0A2W5NPY4_9SPHN</name>
<dbReference type="Proteomes" id="UP000249082">
    <property type="component" value="Unassembled WGS sequence"/>
</dbReference>
<evidence type="ECO:0000313" key="3">
    <source>
        <dbReference type="Proteomes" id="UP000249082"/>
    </source>
</evidence>
<organism evidence="2 3">
    <name type="scientific">Novosphingobium pentaromativorans</name>
    <dbReference type="NCBI Taxonomy" id="205844"/>
    <lineage>
        <taxon>Bacteria</taxon>
        <taxon>Pseudomonadati</taxon>
        <taxon>Pseudomonadota</taxon>
        <taxon>Alphaproteobacteria</taxon>
        <taxon>Sphingomonadales</taxon>
        <taxon>Sphingomonadaceae</taxon>
        <taxon>Novosphingobium</taxon>
    </lineage>
</organism>
<sequence>MRKFRVIAVLILLWNILGDAAYLMQATADLDEIARRDPVQAQAFREMPGWAWAAYAVAVTSGTIGAIVLLMRRGWAWALFALSFLAVIVQFGWTFLGFDLLGAKGPSAAIFPLLIVAIALASTIYARRKKADGTLK</sequence>
<gene>
    <name evidence="2" type="ORF">DI555_13935</name>
</gene>
<keyword evidence="2" id="KW-0813">Transport</keyword>
<feature type="transmembrane region" description="Helical" evidence="1">
    <location>
        <begin position="108"/>
        <end position="126"/>
    </location>
</feature>
<comment type="caution">
    <text evidence="2">The sequence shown here is derived from an EMBL/GenBank/DDBJ whole genome shotgun (WGS) entry which is preliminary data.</text>
</comment>
<keyword evidence="2" id="KW-0762">Sugar transport</keyword>
<feature type="transmembrane region" description="Helical" evidence="1">
    <location>
        <begin position="49"/>
        <end position="70"/>
    </location>
</feature>
<proteinExistence type="predicted"/>
<evidence type="ECO:0000256" key="1">
    <source>
        <dbReference type="SAM" id="Phobius"/>
    </source>
</evidence>
<keyword evidence="1" id="KW-0812">Transmembrane</keyword>